<evidence type="ECO:0000256" key="8">
    <source>
        <dbReference type="ARBA" id="ARBA00023136"/>
    </source>
</evidence>
<evidence type="ECO:0000256" key="11">
    <source>
        <dbReference type="SAM" id="Phobius"/>
    </source>
</evidence>
<keyword evidence="3" id="KW-0444">Lipid biosynthesis</keyword>
<evidence type="ECO:0000256" key="5">
    <source>
        <dbReference type="ARBA" id="ARBA00022692"/>
    </source>
</evidence>
<organism evidence="12">
    <name type="scientific">freshwater metagenome</name>
    <dbReference type="NCBI Taxonomy" id="449393"/>
    <lineage>
        <taxon>unclassified sequences</taxon>
        <taxon>metagenomes</taxon>
        <taxon>ecological metagenomes</taxon>
    </lineage>
</organism>
<evidence type="ECO:0000256" key="2">
    <source>
        <dbReference type="ARBA" id="ARBA00010441"/>
    </source>
</evidence>
<dbReference type="AlphaFoldDB" id="A0A6J6GE32"/>
<dbReference type="EMBL" id="CAEZUH010000088">
    <property type="protein sequence ID" value="CAB4598109.1"/>
    <property type="molecule type" value="Genomic_DNA"/>
</dbReference>
<gene>
    <name evidence="12" type="ORF">UFOPK1798_00833</name>
</gene>
<name>A0A6J6GE32_9ZZZZ</name>
<dbReference type="PANTHER" id="PTHR14269:SF62">
    <property type="entry name" value="CDP-DIACYLGLYCEROL--GLYCEROL-3-PHOSPHATE 3-PHOSPHATIDYLTRANSFERASE 1, CHLOROPLASTIC"/>
    <property type="match status" value="1"/>
</dbReference>
<dbReference type="InterPro" id="IPR004570">
    <property type="entry name" value="Phosphatidylglycerol_P_synth"/>
</dbReference>
<dbReference type="PROSITE" id="PS00379">
    <property type="entry name" value="CDP_ALCOHOL_P_TRANSF"/>
    <property type="match status" value="1"/>
</dbReference>
<evidence type="ECO:0000256" key="10">
    <source>
        <dbReference type="ARBA" id="ARBA00023264"/>
    </source>
</evidence>
<comment type="subcellular location">
    <subcellularLocation>
        <location evidence="1">Membrane</location>
        <topology evidence="1">Multi-pass membrane protein</topology>
    </subcellularLocation>
</comment>
<keyword evidence="7" id="KW-0443">Lipid metabolism</keyword>
<keyword evidence="4" id="KW-0808">Transferase</keyword>
<dbReference type="InterPro" id="IPR000462">
    <property type="entry name" value="CDP-OH_P_trans"/>
</dbReference>
<evidence type="ECO:0000256" key="3">
    <source>
        <dbReference type="ARBA" id="ARBA00022516"/>
    </source>
</evidence>
<feature type="transmembrane region" description="Helical" evidence="11">
    <location>
        <begin position="119"/>
        <end position="137"/>
    </location>
</feature>
<dbReference type="PIRSF" id="PIRSF000847">
    <property type="entry name" value="Phos_ph_gly_syn"/>
    <property type="match status" value="1"/>
</dbReference>
<dbReference type="GO" id="GO:0046474">
    <property type="term" value="P:glycerophospholipid biosynthetic process"/>
    <property type="evidence" value="ECO:0007669"/>
    <property type="project" value="TreeGrafter"/>
</dbReference>
<dbReference type="GO" id="GO:0016020">
    <property type="term" value="C:membrane"/>
    <property type="evidence" value="ECO:0007669"/>
    <property type="project" value="UniProtKB-SubCell"/>
</dbReference>
<dbReference type="GO" id="GO:0008444">
    <property type="term" value="F:CDP-diacylglycerol-glycerol-3-phosphate 3-phosphatidyltransferase activity"/>
    <property type="evidence" value="ECO:0007669"/>
    <property type="project" value="InterPro"/>
</dbReference>
<dbReference type="Pfam" id="PF01066">
    <property type="entry name" value="CDP-OH_P_transf"/>
    <property type="match status" value="1"/>
</dbReference>
<evidence type="ECO:0000256" key="7">
    <source>
        <dbReference type="ARBA" id="ARBA00023098"/>
    </source>
</evidence>
<feature type="transmembrane region" description="Helical" evidence="11">
    <location>
        <begin position="149"/>
        <end position="171"/>
    </location>
</feature>
<evidence type="ECO:0000256" key="9">
    <source>
        <dbReference type="ARBA" id="ARBA00023209"/>
    </source>
</evidence>
<keyword evidence="9" id="KW-0594">Phospholipid biosynthesis</keyword>
<sequence length="178" mass="19684">MVNIPNALTLLRALGVPAFLYLFLIADQPIAAFIVIAIGGLTDYLDGKLARALNQSTEFGAKFDPVVDRLYITAVVLALASREYLPWALVIAILARDLIMALLVAYQRVKGFEYVQVSFLGKAATFNLLYAFPFLLLKDVSTIGPAAYILGWAFAIWGIALYFYTAFQYLFKALVSSR</sequence>
<keyword evidence="6 11" id="KW-1133">Transmembrane helix</keyword>
<feature type="transmembrane region" description="Helical" evidence="11">
    <location>
        <begin position="87"/>
        <end position="107"/>
    </location>
</feature>
<feature type="transmembrane region" description="Helical" evidence="11">
    <location>
        <begin position="20"/>
        <end position="45"/>
    </location>
</feature>
<reference evidence="12" key="1">
    <citation type="submission" date="2020-05" db="EMBL/GenBank/DDBJ databases">
        <authorList>
            <person name="Chiriac C."/>
            <person name="Salcher M."/>
            <person name="Ghai R."/>
            <person name="Kavagutti S V."/>
        </authorList>
    </citation>
    <scope>NUCLEOTIDE SEQUENCE</scope>
</reference>
<proteinExistence type="inferred from homology"/>
<dbReference type="InterPro" id="IPR050324">
    <property type="entry name" value="CDP-alcohol_PTase-I"/>
</dbReference>
<evidence type="ECO:0000256" key="4">
    <source>
        <dbReference type="ARBA" id="ARBA00022679"/>
    </source>
</evidence>
<keyword evidence="5 11" id="KW-0812">Transmembrane</keyword>
<dbReference type="InterPro" id="IPR048254">
    <property type="entry name" value="CDP_ALCOHOL_P_TRANSF_CS"/>
</dbReference>
<dbReference type="PANTHER" id="PTHR14269">
    <property type="entry name" value="CDP-DIACYLGLYCEROL--GLYCEROL-3-PHOSPHATE 3-PHOSPHATIDYLTRANSFERASE-RELATED"/>
    <property type="match status" value="1"/>
</dbReference>
<dbReference type="InterPro" id="IPR043130">
    <property type="entry name" value="CDP-OH_PTrfase_TM_dom"/>
</dbReference>
<evidence type="ECO:0000313" key="12">
    <source>
        <dbReference type="EMBL" id="CAB4598109.1"/>
    </source>
</evidence>
<evidence type="ECO:0000256" key="6">
    <source>
        <dbReference type="ARBA" id="ARBA00022989"/>
    </source>
</evidence>
<keyword evidence="8 11" id="KW-0472">Membrane</keyword>
<comment type="similarity">
    <text evidence="2">Belongs to the CDP-alcohol phosphatidyltransferase class-I family.</text>
</comment>
<dbReference type="Gene3D" id="1.20.120.1760">
    <property type="match status" value="1"/>
</dbReference>
<keyword evidence="10" id="KW-1208">Phospholipid metabolism</keyword>
<evidence type="ECO:0000256" key="1">
    <source>
        <dbReference type="ARBA" id="ARBA00004141"/>
    </source>
</evidence>
<protein>
    <submittedName>
        <fullName evidence="12">Unannotated protein</fullName>
    </submittedName>
</protein>
<accession>A0A6J6GE32</accession>